<dbReference type="EC" id="2.3.2.27" evidence="4"/>
<gene>
    <name evidence="18" type="ORF">NE237_003370</name>
</gene>
<evidence type="ECO:0000256" key="11">
    <source>
        <dbReference type="ARBA" id="ARBA00022989"/>
    </source>
</evidence>
<evidence type="ECO:0000256" key="1">
    <source>
        <dbReference type="ARBA" id="ARBA00000900"/>
    </source>
</evidence>
<dbReference type="PANTHER" id="PTHR14155:SF592">
    <property type="entry name" value="RING-H2 FINGER PROTEIN ATL57"/>
    <property type="match status" value="1"/>
</dbReference>
<keyword evidence="10" id="KW-0862">Zinc</keyword>
<evidence type="ECO:0000256" key="15">
    <source>
        <dbReference type="SAM" id="MobiDB-lite"/>
    </source>
</evidence>
<feature type="region of interest" description="Disordered" evidence="15">
    <location>
        <begin position="100"/>
        <end position="125"/>
    </location>
</feature>
<keyword evidence="11 16" id="KW-1133">Transmembrane helix</keyword>
<evidence type="ECO:0000313" key="19">
    <source>
        <dbReference type="Proteomes" id="UP001141806"/>
    </source>
</evidence>
<evidence type="ECO:0000256" key="10">
    <source>
        <dbReference type="ARBA" id="ARBA00022833"/>
    </source>
</evidence>
<evidence type="ECO:0000256" key="16">
    <source>
        <dbReference type="SAM" id="Phobius"/>
    </source>
</evidence>
<dbReference type="InterPro" id="IPR053238">
    <property type="entry name" value="RING-H2_zinc_finger"/>
</dbReference>
<evidence type="ECO:0000313" key="18">
    <source>
        <dbReference type="EMBL" id="KAJ4970271.1"/>
    </source>
</evidence>
<comment type="pathway">
    <text evidence="3">Protein modification; protein ubiquitination.</text>
</comment>
<accession>A0A9Q0KGX9</accession>
<evidence type="ECO:0000256" key="9">
    <source>
        <dbReference type="ARBA" id="ARBA00022786"/>
    </source>
</evidence>
<dbReference type="Gene3D" id="3.30.40.10">
    <property type="entry name" value="Zinc/RING finger domain, C3HC4 (zinc finger)"/>
    <property type="match status" value="1"/>
</dbReference>
<dbReference type="PANTHER" id="PTHR14155">
    <property type="entry name" value="RING FINGER DOMAIN-CONTAINING"/>
    <property type="match status" value="1"/>
</dbReference>
<organism evidence="18 19">
    <name type="scientific">Protea cynaroides</name>
    <dbReference type="NCBI Taxonomy" id="273540"/>
    <lineage>
        <taxon>Eukaryota</taxon>
        <taxon>Viridiplantae</taxon>
        <taxon>Streptophyta</taxon>
        <taxon>Embryophyta</taxon>
        <taxon>Tracheophyta</taxon>
        <taxon>Spermatophyta</taxon>
        <taxon>Magnoliopsida</taxon>
        <taxon>Proteales</taxon>
        <taxon>Proteaceae</taxon>
        <taxon>Protea</taxon>
    </lineage>
</organism>
<dbReference type="GO" id="GO:0061630">
    <property type="term" value="F:ubiquitin protein ligase activity"/>
    <property type="evidence" value="ECO:0007669"/>
    <property type="project" value="UniProtKB-EC"/>
</dbReference>
<dbReference type="AlphaFoldDB" id="A0A9Q0KGX9"/>
<comment type="catalytic activity">
    <reaction evidence="1">
        <text>S-ubiquitinyl-[E2 ubiquitin-conjugating enzyme]-L-cysteine + [acceptor protein]-L-lysine = [E2 ubiquitin-conjugating enzyme]-L-cysteine + N(6)-ubiquitinyl-[acceptor protein]-L-lysine.</text>
        <dbReference type="EC" id="2.3.2.27"/>
    </reaction>
</comment>
<keyword evidence="19" id="KW-1185">Reference proteome</keyword>
<dbReference type="SMART" id="SM00184">
    <property type="entry name" value="RING"/>
    <property type="match status" value="1"/>
</dbReference>
<evidence type="ECO:0000256" key="4">
    <source>
        <dbReference type="ARBA" id="ARBA00012483"/>
    </source>
</evidence>
<name>A0A9Q0KGX9_9MAGN</name>
<protein>
    <recommendedName>
        <fullName evidence="4">RING-type E3 ubiquitin transferase</fullName>
        <ecNumber evidence="4">2.3.2.27</ecNumber>
    </recommendedName>
</protein>
<dbReference type="Proteomes" id="UP001141806">
    <property type="component" value="Unassembled WGS sequence"/>
</dbReference>
<dbReference type="InterPro" id="IPR013083">
    <property type="entry name" value="Znf_RING/FYVE/PHD"/>
</dbReference>
<keyword evidence="5" id="KW-0808">Transferase</keyword>
<comment type="subcellular location">
    <subcellularLocation>
        <location evidence="2">Membrane</location>
        <topology evidence="2">Single-pass membrane protein</topology>
    </subcellularLocation>
</comment>
<comment type="caution">
    <text evidence="18">The sequence shown here is derived from an EMBL/GenBank/DDBJ whole genome shotgun (WGS) entry which is preliminary data.</text>
</comment>
<evidence type="ECO:0000256" key="3">
    <source>
        <dbReference type="ARBA" id="ARBA00004906"/>
    </source>
</evidence>
<evidence type="ECO:0000259" key="17">
    <source>
        <dbReference type="PROSITE" id="PS50089"/>
    </source>
</evidence>
<dbReference type="GO" id="GO:0008270">
    <property type="term" value="F:zinc ion binding"/>
    <property type="evidence" value="ECO:0007669"/>
    <property type="project" value="UniProtKB-KW"/>
</dbReference>
<dbReference type="SUPFAM" id="SSF57850">
    <property type="entry name" value="RING/U-box"/>
    <property type="match status" value="1"/>
</dbReference>
<sequence length="310" mass="34225">MKPNNRKFLDDSPSSASSAVAAAAAPSSRSSIAYYNYPRPFLSPTTNEDNDTLTSTLSPMKPLRPPMSVFDSSMALTVVVLLTVLFFMGFFSVYIHRLSDDSSPNDHRRRRYQSRRDSSSGIDPSTIQSLPLFAYDGNARAKEPVDCPICLSEFQQKETVKVIPFCGHVFHPQCIDMWLSNRCSCPLCRSTQLLPPLPPPLPPDRNDDDPSSSSWFVAMEEGFVRPSSGGYLTVLPRSTDIQSSGPTDIEIGCAERRRRRGQQQELDVPIPSCSGASVTRANSFSSGSSSRLGEDKDRVYSFSLPRSSSF</sequence>
<dbReference type="PROSITE" id="PS50089">
    <property type="entry name" value="ZF_RING_2"/>
    <property type="match status" value="1"/>
</dbReference>
<evidence type="ECO:0000256" key="14">
    <source>
        <dbReference type="PROSITE-ProRule" id="PRU00175"/>
    </source>
</evidence>
<dbReference type="EMBL" id="JAMYWD010000005">
    <property type="protein sequence ID" value="KAJ4970271.1"/>
    <property type="molecule type" value="Genomic_DNA"/>
</dbReference>
<keyword evidence="8 14" id="KW-0863">Zinc-finger</keyword>
<feature type="region of interest" description="Disordered" evidence="15">
    <location>
        <begin position="258"/>
        <end position="310"/>
    </location>
</feature>
<dbReference type="FunFam" id="3.30.40.10:FF:000187">
    <property type="entry name" value="E3 ubiquitin-protein ligase ATL6"/>
    <property type="match status" value="1"/>
</dbReference>
<evidence type="ECO:0000256" key="5">
    <source>
        <dbReference type="ARBA" id="ARBA00022679"/>
    </source>
</evidence>
<dbReference type="Pfam" id="PF13639">
    <property type="entry name" value="zf-RING_2"/>
    <property type="match status" value="1"/>
</dbReference>
<dbReference type="CDD" id="cd16461">
    <property type="entry name" value="RING-H2_EL5-like"/>
    <property type="match status" value="1"/>
</dbReference>
<keyword evidence="6 16" id="KW-0812">Transmembrane</keyword>
<evidence type="ECO:0000256" key="7">
    <source>
        <dbReference type="ARBA" id="ARBA00022723"/>
    </source>
</evidence>
<dbReference type="InterPro" id="IPR001841">
    <property type="entry name" value="Znf_RING"/>
</dbReference>
<proteinExistence type="inferred from homology"/>
<dbReference type="OrthoDB" id="8062037at2759"/>
<keyword evidence="7" id="KW-0479">Metal-binding</keyword>
<evidence type="ECO:0000256" key="13">
    <source>
        <dbReference type="ARBA" id="ARBA00024209"/>
    </source>
</evidence>
<dbReference type="GO" id="GO:0016020">
    <property type="term" value="C:membrane"/>
    <property type="evidence" value="ECO:0007669"/>
    <property type="project" value="UniProtKB-SubCell"/>
</dbReference>
<keyword evidence="9" id="KW-0833">Ubl conjugation pathway</keyword>
<feature type="domain" description="RING-type" evidence="17">
    <location>
        <begin position="147"/>
        <end position="189"/>
    </location>
</feature>
<evidence type="ECO:0000256" key="6">
    <source>
        <dbReference type="ARBA" id="ARBA00022692"/>
    </source>
</evidence>
<keyword evidence="12 16" id="KW-0472">Membrane</keyword>
<evidence type="ECO:0000256" key="8">
    <source>
        <dbReference type="ARBA" id="ARBA00022771"/>
    </source>
</evidence>
<reference evidence="18" key="1">
    <citation type="journal article" date="2023" name="Plant J.">
        <title>The genome of the king protea, Protea cynaroides.</title>
        <authorList>
            <person name="Chang J."/>
            <person name="Duong T.A."/>
            <person name="Schoeman C."/>
            <person name="Ma X."/>
            <person name="Roodt D."/>
            <person name="Barker N."/>
            <person name="Li Z."/>
            <person name="Van de Peer Y."/>
            <person name="Mizrachi E."/>
        </authorList>
    </citation>
    <scope>NUCLEOTIDE SEQUENCE</scope>
    <source>
        <tissue evidence="18">Young leaves</tissue>
    </source>
</reference>
<evidence type="ECO:0000256" key="12">
    <source>
        <dbReference type="ARBA" id="ARBA00023136"/>
    </source>
</evidence>
<feature type="transmembrane region" description="Helical" evidence="16">
    <location>
        <begin position="74"/>
        <end position="95"/>
    </location>
</feature>
<comment type="similarity">
    <text evidence="13">Belongs to the RING-type zinc finger family. ATL subfamily.</text>
</comment>
<evidence type="ECO:0000256" key="2">
    <source>
        <dbReference type="ARBA" id="ARBA00004167"/>
    </source>
</evidence>